<comment type="caution">
    <text evidence="2">The sequence shown here is derived from an EMBL/GenBank/DDBJ whole genome shotgun (WGS) entry which is preliminary data.</text>
</comment>
<keyword evidence="3" id="KW-1185">Reference proteome</keyword>
<sequence>MTDLQSVAASTRNLHYRSTSRAHTHNIPPSTPAIHSQLAASLASLRPQSAYLAPSASGTRMYQGGAQHLDLMETICDEYSVSKQAAADAARQAMNQRMGKIAQHHGSLVYIAPSSPIQGTTIGGHTRSAIAPAGDSDMKNNDDEGKNAEIDKDGDSTMKSFDDEAQQDINGTHSTHTGNATREYVKVSSGRPGSEAEEE</sequence>
<name>A0A9P4JUL3_9PLEO</name>
<protein>
    <submittedName>
        <fullName evidence="2">Uncharacterized protein</fullName>
    </submittedName>
</protein>
<organism evidence="2 3">
    <name type="scientific">Delitschia confertaspora ATCC 74209</name>
    <dbReference type="NCBI Taxonomy" id="1513339"/>
    <lineage>
        <taxon>Eukaryota</taxon>
        <taxon>Fungi</taxon>
        <taxon>Dikarya</taxon>
        <taxon>Ascomycota</taxon>
        <taxon>Pezizomycotina</taxon>
        <taxon>Dothideomycetes</taxon>
        <taxon>Pleosporomycetidae</taxon>
        <taxon>Pleosporales</taxon>
        <taxon>Delitschiaceae</taxon>
        <taxon>Delitschia</taxon>
    </lineage>
</organism>
<dbReference type="AlphaFoldDB" id="A0A9P4JUL3"/>
<dbReference type="EMBL" id="ML993901">
    <property type="protein sequence ID" value="KAF2203509.1"/>
    <property type="molecule type" value="Genomic_DNA"/>
</dbReference>
<evidence type="ECO:0000313" key="2">
    <source>
        <dbReference type="EMBL" id="KAF2203509.1"/>
    </source>
</evidence>
<reference evidence="2" key="1">
    <citation type="journal article" date="2020" name="Stud. Mycol.">
        <title>101 Dothideomycetes genomes: a test case for predicting lifestyles and emergence of pathogens.</title>
        <authorList>
            <person name="Haridas S."/>
            <person name="Albert R."/>
            <person name="Binder M."/>
            <person name="Bloem J."/>
            <person name="Labutti K."/>
            <person name="Salamov A."/>
            <person name="Andreopoulos B."/>
            <person name="Baker S."/>
            <person name="Barry K."/>
            <person name="Bills G."/>
            <person name="Bluhm B."/>
            <person name="Cannon C."/>
            <person name="Castanera R."/>
            <person name="Culley D."/>
            <person name="Daum C."/>
            <person name="Ezra D."/>
            <person name="Gonzalez J."/>
            <person name="Henrissat B."/>
            <person name="Kuo A."/>
            <person name="Liang C."/>
            <person name="Lipzen A."/>
            <person name="Lutzoni F."/>
            <person name="Magnuson J."/>
            <person name="Mondo S."/>
            <person name="Nolan M."/>
            <person name="Ohm R."/>
            <person name="Pangilinan J."/>
            <person name="Park H.-J."/>
            <person name="Ramirez L."/>
            <person name="Alfaro M."/>
            <person name="Sun H."/>
            <person name="Tritt A."/>
            <person name="Yoshinaga Y."/>
            <person name="Zwiers L.-H."/>
            <person name="Turgeon B."/>
            <person name="Goodwin S."/>
            <person name="Spatafora J."/>
            <person name="Crous P."/>
            <person name="Grigoriev I."/>
        </authorList>
    </citation>
    <scope>NUCLEOTIDE SEQUENCE</scope>
    <source>
        <strain evidence="2">ATCC 74209</strain>
    </source>
</reference>
<gene>
    <name evidence="2" type="ORF">GQ43DRAFT_478989</name>
</gene>
<evidence type="ECO:0000256" key="1">
    <source>
        <dbReference type="SAM" id="MobiDB-lite"/>
    </source>
</evidence>
<feature type="compositionally biased region" description="Basic and acidic residues" evidence="1">
    <location>
        <begin position="136"/>
        <end position="162"/>
    </location>
</feature>
<feature type="region of interest" description="Disordered" evidence="1">
    <location>
        <begin position="123"/>
        <end position="199"/>
    </location>
</feature>
<evidence type="ECO:0000313" key="3">
    <source>
        <dbReference type="Proteomes" id="UP000799536"/>
    </source>
</evidence>
<accession>A0A9P4JUL3</accession>
<proteinExistence type="predicted"/>
<feature type="compositionally biased region" description="Polar residues" evidence="1">
    <location>
        <begin position="167"/>
        <end position="180"/>
    </location>
</feature>
<dbReference type="Proteomes" id="UP000799536">
    <property type="component" value="Unassembled WGS sequence"/>
</dbReference>